<gene>
    <name evidence="13" type="ORF">CNMCM5623_001753</name>
</gene>
<dbReference type="InterPro" id="IPR042104">
    <property type="entry name" value="PKS_dehydratase_sf"/>
</dbReference>
<dbReference type="InterPro" id="IPR016035">
    <property type="entry name" value="Acyl_Trfase/lysoPLipase"/>
</dbReference>
<evidence type="ECO:0000256" key="4">
    <source>
        <dbReference type="ARBA" id="ARBA00022679"/>
    </source>
</evidence>
<dbReference type="Pfam" id="PF18558">
    <property type="entry name" value="HTH_51"/>
    <property type="match status" value="1"/>
</dbReference>
<dbReference type="InterPro" id="IPR020841">
    <property type="entry name" value="PKS_Beta-ketoAc_synthase_dom"/>
</dbReference>
<evidence type="ECO:0000256" key="5">
    <source>
        <dbReference type="ARBA" id="ARBA00022857"/>
    </source>
</evidence>
<dbReference type="InterPro" id="IPR009081">
    <property type="entry name" value="PP-bd_ACP"/>
</dbReference>
<evidence type="ECO:0000256" key="7">
    <source>
        <dbReference type="ARBA" id="ARBA00023315"/>
    </source>
</evidence>
<protein>
    <recommendedName>
        <fullName evidence="15">Polyketide synthase</fullName>
    </recommendedName>
</protein>
<comment type="pathway">
    <text evidence="1">Secondary metabolite biosynthesis.</text>
</comment>
<feature type="compositionally biased region" description="Low complexity" evidence="9">
    <location>
        <begin position="1648"/>
        <end position="1687"/>
    </location>
</feature>
<evidence type="ECO:0000259" key="12">
    <source>
        <dbReference type="PROSITE" id="PS52019"/>
    </source>
</evidence>
<dbReference type="Gene3D" id="3.40.47.10">
    <property type="match status" value="1"/>
</dbReference>
<comment type="caution">
    <text evidence="8">Lacks conserved residue(s) required for the propagation of feature annotation.</text>
</comment>
<keyword evidence="6" id="KW-0511">Multifunctional enzyme</keyword>
<evidence type="ECO:0000256" key="6">
    <source>
        <dbReference type="ARBA" id="ARBA00023268"/>
    </source>
</evidence>
<dbReference type="InterPro" id="IPR016036">
    <property type="entry name" value="Malonyl_transacylase_ACP-bd"/>
</dbReference>
<dbReference type="Gene3D" id="3.40.50.150">
    <property type="entry name" value="Vaccinia Virus protein VP39"/>
    <property type="match status" value="1"/>
</dbReference>
<proteinExistence type="predicted"/>
<feature type="region of interest" description="C-terminal hotdog fold" evidence="8">
    <location>
        <begin position="1465"/>
        <end position="1626"/>
    </location>
</feature>
<dbReference type="PROSITE" id="PS00012">
    <property type="entry name" value="PHOSPHOPANTETHEINE"/>
    <property type="match status" value="1"/>
</dbReference>
<dbReference type="SUPFAM" id="SSF47336">
    <property type="entry name" value="ACP-like"/>
    <property type="match status" value="1"/>
</dbReference>
<dbReference type="SMART" id="SM00827">
    <property type="entry name" value="PKS_AT"/>
    <property type="match status" value="1"/>
</dbReference>
<dbReference type="PANTHER" id="PTHR45681:SF6">
    <property type="entry name" value="POLYKETIDE SYNTHASE 37"/>
    <property type="match status" value="1"/>
</dbReference>
<dbReference type="GO" id="GO:0004315">
    <property type="term" value="F:3-oxoacyl-[acyl-carrier-protein] synthase activity"/>
    <property type="evidence" value="ECO:0007669"/>
    <property type="project" value="InterPro"/>
</dbReference>
<dbReference type="InterPro" id="IPR041068">
    <property type="entry name" value="HTH_51"/>
</dbReference>
<dbReference type="SMART" id="SM01294">
    <property type="entry name" value="PKS_PP_betabranch"/>
    <property type="match status" value="1"/>
</dbReference>
<sequence length="2631" mass="286705">MGSLAKQDMVQNVLLFGPQALSLDVDDLKTLRDTLHSTPSNRWALDCLSELPDLWDVVAKNVSQLKSFDGKPLLKKFVDEFNAGSTSPSSFPLPNILSTPLVVIMHLTQYSKALRDTWPGLKDDEPLPVDFMQESVAAGLCTGLLGAMAASHSGTLQSLATNSAKAVRQAMAIGAVVDAEMAVDGSDGRAVSFSVSWGAGRTLDSVKKLIQPFSNTYISVIMDERRATITVSEKLAVAFAQTLKAAGLYIVRLELAGRFHWQGHVENAKQLAQLFASKEEFHLSSPRHMMFHSDMSSWSRDSLVEVTVLRGILLEKSDWFPSFSQLVDPSILDASQGRIIVIGPERCVPPTLASILNSRVTRIGDTRLAKIGISPQLSHGDEQIAVVGMSCHVPGAEDLEEFWNILVSGQSQHREVPPERFPMDMNWRKLQEQGAGGRKWFGNFIDDFDKFDHKFFKKSPRESASMDPQQRLCLKLAYQAMEQAGYFTSPSSTEDKHIGCYIGVGNVDYFDNIACHPANAYTATGNLRSFVAGKVSHWFGWTGPSLTVDTACSSSSVAIHQACRAILHGDCSSALAGGVNIFSSPNWFHNLAGASFLSPTGQCKPFDANADGYCRGEGGCAVYLKKLSSALADGDQIFGVIAATRVYQNQNCTAITVPNSPSLSELFSDVVNQARLEPQNVSVVEAHGTGTPVGDPAEYDAVRTVFGGQSRGNTNLNLMSVKGLVGHAEFASGIISLVKILLMIHHGTIPPQPSFVTCSPGLKATSADKIEITTRVKPWDANFRAALINNYGASGSNASMIVTESPTLRRIRSSAESASIEGQNYPFRLHAFDQKSLKAYVHKLKMLLESQAAAGTVDKSVLSVSNLSFQLCHQSNPTLPWGAIFPASSLSDLCTKLSALENGSGSVVAEQYSPTTRPVVLCFGGQVSTFVGLDRAVFDSATILREHLDKCDSACLSLGLGSIYPDIFLKTPIQDICRLQLALFAMQYSCARSWIDCGVNVAAVVGHSFGELTAQCIAGVYSLEDALKIVSRRARIIRDSWGSERGAMLAVEADSTTVEDLIAKAIEASSGQSDVGVACHNGPKSFTLAGSARWVEHFQSLAAEATPSPKMKRLNVTNAFHSKLVEPLMKELQDVAADVEFRTPTIRVERATRTSSSSDKLLSDFVAHHLRNPVYFHDAVQRIYKDCGDAIWLEAGSNSSIANMASRSLGSPASNHFQAINITSNNSLTFLVNNTIDLWKQGLNVAFWMHHISQVQQYSPLILPPYQFEKATHWMELKEMPQLSSPPAATEQQSASQPEAPKTLTSFVAYQGENKQNARFRVNVGISQFQVPANATKIAQKVAAAPAMLHVEIALHAIYSLNPELDGTEYQPLVRNTHLYNILCANVSGDLLIDVAWSGTPDRSCTWKIFSSVDGSGAPITVYSTGVISFTSSADPYVKENYDHLTRLSGRGRCERLLTGTDESVDVLQGRSIYRSMQQLIEYKEAVGKVTKVSSNGSEAAGRVKAHQLGGQEDGKGGYVNAIRTETFCQVASIFLNLMIEDEDPSSERDNKGTIFICRGFSQWLRSGCLSDNNIHSREWNVFVACHRASESGYIADMFVFDSQNGNLAEVMLGVSYERLATDDIVTGQLTAEPSRAETRSSSSTDGPTPVDTPNNNPTKPISQNGSSSVSAGSEPAPTSAPPANAAADAEVYDKTVELVCNLSGLEPGDIKKDSDLAELGIDSLMAMEVVREVDAAFHVVLTNDALMELTDFKSLVACIRSALGMSNDTAPANEPAASSTSNGIPDRQVNGTSAMEPASTVNGDGGSAVDGSNIIPNGSPAMLSSSIVLEVFNELAWETDNLLEEHKLAGYNKHITPRTSELCVAYILDAFEQLGCSIRSAKAGEQLPRVSYLPKHEKLMKLMYQLLEVDARLIDIQGSTITRTAVAPPLKSADTLLAKLLEEEPTHMYDVKLAALVGTRFADLITGKEDGVQLIFGRQESREVASDFYAKSPFTGVWIHQLLLFMEKFIARIPKTGETINILEIGAGTGGTTSQLVPLLAKLGVPIRYTMSDISGSLVAAARKRFKQYPFVEFKVVDVESAPDAALVQSQHIVLATNCIHATRNLSVSLANIHHMLRTDGFLMLLEMTHQVPWIDFVFGLLEGWWLFEDERDYVLAPVSHWEKTLRSVGFGHVDWTRGDHPEADLQRLIIAFPSKDSHPQAPRPSGYVSRVFTPSLPTNNAERQKISDSYVEKYSKDFELPESISSRSKATSTASSRCVLVTGATGSLGSHIVAAIAQRSDVKTVICINRLSNTEANFRQKSSFAMRGIELDAAAMAKLEVIETDTSKASIGLSADKYQSLLSRVTHIVHSAWPMSLTRPIRMYEIQMKILRNLISLAADIAKEQPQLRVGFLFVSSIAVVGNYPLWKGTPLVPEEPTTVESVPLTGYAEAKLVCETVLSKTLRRYPDRFQAKAVRVAQISGSTTNGYWNTSEYMPFLIKTSQSLGLLPYLEGTLSWYPVDGVAATLGDLLLSEAADDWIYHIDNPSRQGWQEMIASLASALGLGKESIVPFDQWIDRVRRLRGSTVDNPALQLIDFFENYFIPMSCGELILDTTKANQYSETLRNQGPITDEVIGKYIKALRTSGFLN</sequence>
<evidence type="ECO:0000256" key="1">
    <source>
        <dbReference type="ARBA" id="ARBA00005179"/>
    </source>
</evidence>
<dbReference type="InterPro" id="IPR036291">
    <property type="entry name" value="NAD(P)-bd_dom_sf"/>
</dbReference>
<feature type="region of interest" description="N-terminal hotdog fold" evidence="8">
    <location>
        <begin position="1301"/>
        <end position="1435"/>
    </location>
</feature>
<evidence type="ECO:0000256" key="8">
    <source>
        <dbReference type="PROSITE-ProRule" id="PRU01363"/>
    </source>
</evidence>
<dbReference type="GO" id="GO:0006633">
    <property type="term" value="P:fatty acid biosynthetic process"/>
    <property type="evidence" value="ECO:0007669"/>
    <property type="project" value="InterPro"/>
</dbReference>
<dbReference type="InterPro" id="IPR013217">
    <property type="entry name" value="Methyltransf_12"/>
</dbReference>
<feature type="domain" description="PKS/mFAS DH" evidence="12">
    <location>
        <begin position="1301"/>
        <end position="1626"/>
    </location>
</feature>
<dbReference type="Gene3D" id="3.10.129.110">
    <property type="entry name" value="Polyketide synthase dehydratase"/>
    <property type="match status" value="1"/>
</dbReference>
<dbReference type="InterPro" id="IPR014030">
    <property type="entry name" value="Ketoacyl_synth_N"/>
</dbReference>
<feature type="region of interest" description="Disordered" evidence="9">
    <location>
        <begin position="1628"/>
        <end position="1687"/>
    </location>
</feature>
<evidence type="ECO:0000313" key="14">
    <source>
        <dbReference type="Proteomes" id="UP000654922"/>
    </source>
</evidence>
<dbReference type="CDD" id="cd02440">
    <property type="entry name" value="AdoMet_MTases"/>
    <property type="match status" value="1"/>
</dbReference>
<dbReference type="SUPFAM" id="SSF53335">
    <property type="entry name" value="S-adenosyl-L-methionine-dependent methyltransferases"/>
    <property type="match status" value="1"/>
</dbReference>
<evidence type="ECO:0000256" key="3">
    <source>
        <dbReference type="ARBA" id="ARBA00022553"/>
    </source>
</evidence>
<dbReference type="Gene3D" id="3.40.50.720">
    <property type="entry name" value="NAD(P)-binding Rossmann-like Domain"/>
    <property type="match status" value="1"/>
</dbReference>
<name>A0A8H6PNH5_9EURO</name>
<dbReference type="InterPro" id="IPR049900">
    <property type="entry name" value="PKS_mFAS_DH"/>
</dbReference>
<evidence type="ECO:0000256" key="2">
    <source>
        <dbReference type="ARBA" id="ARBA00022450"/>
    </source>
</evidence>
<evidence type="ECO:0000313" key="13">
    <source>
        <dbReference type="EMBL" id="KAF7157492.1"/>
    </source>
</evidence>
<dbReference type="PANTHER" id="PTHR45681">
    <property type="entry name" value="POLYKETIDE SYNTHASE 44-RELATED"/>
    <property type="match status" value="1"/>
</dbReference>
<reference evidence="13" key="1">
    <citation type="submission" date="2020-06" db="EMBL/GenBank/DDBJ databases">
        <title>Draft genome sequences of strains closely related to Aspergillus parafelis and Aspergillus hiratsukae.</title>
        <authorList>
            <person name="Dos Santos R.A.C."/>
            <person name="Rivero-Menendez O."/>
            <person name="Steenwyk J.L."/>
            <person name="Mead M.E."/>
            <person name="Goldman G.H."/>
            <person name="Alastruey-Izquierdo A."/>
            <person name="Rokas A."/>
        </authorList>
    </citation>
    <scope>NUCLEOTIDE SEQUENCE</scope>
    <source>
        <strain evidence="13">CNM-CM5623</strain>
    </source>
</reference>
<dbReference type="InterPro" id="IPR001227">
    <property type="entry name" value="Ac_transferase_dom_sf"/>
</dbReference>
<dbReference type="Gene3D" id="1.10.1200.10">
    <property type="entry name" value="ACP-like"/>
    <property type="match status" value="1"/>
</dbReference>
<dbReference type="InterPro" id="IPR016039">
    <property type="entry name" value="Thiolase-like"/>
</dbReference>
<dbReference type="Pfam" id="PF08242">
    <property type="entry name" value="Methyltransf_12"/>
    <property type="match status" value="1"/>
</dbReference>
<dbReference type="InterPro" id="IPR050444">
    <property type="entry name" value="Polyketide_Synthase"/>
</dbReference>
<dbReference type="Proteomes" id="UP000654922">
    <property type="component" value="Unassembled WGS sequence"/>
</dbReference>
<dbReference type="InterPro" id="IPR036736">
    <property type="entry name" value="ACP-like_sf"/>
</dbReference>
<dbReference type="Pfam" id="PF16073">
    <property type="entry name" value="SAT"/>
    <property type="match status" value="1"/>
</dbReference>
<dbReference type="Gene3D" id="3.40.366.10">
    <property type="entry name" value="Malonyl-Coenzyme A Acyl Carrier Protein, domain 2"/>
    <property type="match status" value="2"/>
</dbReference>
<evidence type="ECO:0000259" key="11">
    <source>
        <dbReference type="PROSITE" id="PS52004"/>
    </source>
</evidence>
<dbReference type="InterPro" id="IPR029063">
    <property type="entry name" value="SAM-dependent_MTases_sf"/>
</dbReference>
<accession>A0A8H6PNH5</accession>
<dbReference type="Pfam" id="PF02801">
    <property type="entry name" value="Ketoacyl-synt_C"/>
    <property type="match status" value="1"/>
</dbReference>
<organism evidence="13 14">
    <name type="scientific">Aspergillus felis</name>
    <dbReference type="NCBI Taxonomy" id="1287682"/>
    <lineage>
        <taxon>Eukaryota</taxon>
        <taxon>Fungi</taxon>
        <taxon>Dikarya</taxon>
        <taxon>Ascomycota</taxon>
        <taxon>Pezizomycotina</taxon>
        <taxon>Eurotiomycetes</taxon>
        <taxon>Eurotiomycetidae</taxon>
        <taxon>Eurotiales</taxon>
        <taxon>Aspergillaceae</taxon>
        <taxon>Aspergillus</taxon>
        <taxon>Aspergillus subgen. Fumigati</taxon>
    </lineage>
</organism>
<keyword evidence="3" id="KW-0597">Phosphoprotein</keyword>
<dbReference type="Pfam" id="PF00698">
    <property type="entry name" value="Acyl_transf_1"/>
    <property type="match status" value="1"/>
</dbReference>
<feature type="domain" description="Ketosynthase family 3 (KS3)" evidence="11">
    <location>
        <begin position="381"/>
        <end position="804"/>
    </location>
</feature>
<keyword evidence="7" id="KW-0012">Acyltransferase</keyword>
<dbReference type="GO" id="GO:0044550">
    <property type="term" value="P:secondary metabolite biosynthetic process"/>
    <property type="evidence" value="ECO:0007669"/>
    <property type="project" value="UniProtKB-ARBA"/>
</dbReference>
<dbReference type="PROSITE" id="PS52004">
    <property type="entry name" value="KS3_2"/>
    <property type="match status" value="1"/>
</dbReference>
<dbReference type="SMART" id="SM00825">
    <property type="entry name" value="PKS_KS"/>
    <property type="match status" value="1"/>
</dbReference>
<evidence type="ECO:0008006" key="15">
    <source>
        <dbReference type="Google" id="ProtNLM"/>
    </source>
</evidence>
<evidence type="ECO:0000259" key="10">
    <source>
        <dbReference type="PROSITE" id="PS50075"/>
    </source>
</evidence>
<feature type="region of interest" description="Disordered" evidence="9">
    <location>
        <begin position="1771"/>
        <end position="1812"/>
    </location>
</feature>
<dbReference type="EMBL" id="JACBAE010001392">
    <property type="protein sequence ID" value="KAF7157492.1"/>
    <property type="molecule type" value="Genomic_DNA"/>
</dbReference>
<evidence type="ECO:0000256" key="9">
    <source>
        <dbReference type="SAM" id="MobiDB-lite"/>
    </source>
</evidence>
<dbReference type="InterPro" id="IPR006162">
    <property type="entry name" value="Ppantetheine_attach_site"/>
</dbReference>
<dbReference type="InterPro" id="IPR014031">
    <property type="entry name" value="Ketoacyl_synth_C"/>
</dbReference>
<dbReference type="Gene3D" id="3.30.70.3290">
    <property type="match status" value="1"/>
</dbReference>
<comment type="caution">
    <text evidence="13">The sequence shown here is derived from an EMBL/GenBank/DDBJ whole genome shotgun (WGS) entry which is preliminary data.</text>
</comment>
<dbReference type="OrthoDB" id="329835at2759"/>
<dbReference type="CDD" id="cd00833">
    <property type="entry name" value="PKS"/>
    <property type="match status" value="1"/>
</dbReference>
<dbReference type="SUPFAM" id="SSF52151">
    <property type="entry name" value="FabD/lysophospholipase-like"/>
    <property type="match status" value="1"/>
</dbReference>
<keyword evidence="5" id="KW-0521">NADP</keyword>
<keyword evidence="2" id="KW-0596">Phosphopantetheine</keyword>
<feature type="domain" description="Carrier" evidence="10">
    <location>
        <begin position="1687"/>
        <end position="1764"/>
    </location>
</feature>
<dbReference type="InterPro" id="IPR032088">
    <property type="entry name" value="SAT"/>
</dbReference>
<dbReference type="PROSITE" id="PS00606">
    <property type="entry name" value="KS3_1"/>
    <property type="match status" value="1"/>
</dbReference>
<dbReference type="SUPFAM" id="SSF55048">
    <property type="entry name" value="Probable ACP-binding domain of malonyl-CoA ACP transacylase"/>
    <property type="match status" value="1"/>
</dbReference>
<dbReference type="Pfam" id="PF00550">
    <property type="entry name" value="PP-binding"/>
    <property type="match status" value="1"/>
</dbReference>
<dbReference type="InterPro" id="IPR018201">
    <property type="entry name" value="Ketoacyl_synth_AS"/>
</dbReference>
<dbReference type="PROSITE" id="PS50075">
    <property type="entry name" value="CARRIER"/>
    <property type="match status" value="1"/>
</dbReference>
<dbReference type="InterPro" id="IPR013120">
    <property type="entry name" value="FAR_NAD-bd"/>
</dbReference>
<dbReference type="SUPFAM" id="SSF53901">
    <property type="entry name" value="Thiolase-like"/>
    <property type="match status" value="1"/>
</dbReference>
<dbReference type="Pfam" id="PF00109">
    <property type="entry name" value="ketoacyl-synt"/>
    <property type="match status" value="1"/>
</dbReference>
<feature type="compositionally biased region" description="Polar residues" evidence="9">
    <location>
        <begin position="1771"/>
        <end position="1794"/>
    </location>
</feature>
<dbReference type="SUPFAM" id="SSF51735">
    <property type="entry name" value="NAD(P)-binding Rossmann-fold domains"/>
    <property type="match status" value="1"/>
</dbReference>
<keyword evidence="4" id="KW-0808">Transferase</keyword>
<dbReference type="Pfam" id="PF07993">
    <property type="entry name" value="NAD_binding_4"/>
    <property type="match status" value="1"/>
</dbReference>
<dbReference type="InterPro" id="IPR014043">
    <property type="entry name" value="Acyl_transferase_dom"/>
</dbReference>
<dbReference type="PROSITE" id="PS52019">
    <property type="entry name" value="PKS_MFAS_DH"/>
    <property type="match status" value="1"/>
</dbReference>